<dbReference type="Proteomes" id="UP000663824">
    <property type="component" value="Unassembled WGS sequence"/>
</dbReference>
<protein>
    <submittedName>
        <fullName evidence="2">Uncharacterized protein</fullName>
    </submittedName>
</protein>
<reference evidence="2" key="1">
    <citation type="submission" date="2021-02" db="EMBL/GenBank/DDBJ databases">
        <authorList>
            <person name="Nowell W R."/>
        </authorList>
    </citation>
    <scope>NUCLEOTIDE SEQUENCE</scope>
</reference>
<dbReference type="EMBL" id="CAJNRE010003499">
    <property type="protein sequence ID" value="CAF2023214.1"/>
    <property type="molecule type" value="Genomic_DNA"/>
</dbReference>
<keyword evidence="1" id="KW-1133">Transmembrane helix</keyword>
<evidence type="ECO:0000256" key="1">
    <source>
        <dbReference type="SAM" id="Phobius"/>
    </source>
</evidence>
<organism evidence="2 3">
    <name type="scientific">Rotaria magnacalcarata</name>
    <dbReference type="NCBI Taxonomy" id="392030"/>
    <lineage>
        <taxon>Eukaryota</taxon>
        <taxon>Metazoa</taxon>
        <taxon>Spiralia</taxon>
        <taxon>Gnathifera</taxon>
        <taxon>Rotifera</taxon>
        <taxon>Eurotatoria</taxon>
        <taxon>Bdelloidea</taxon>
        <taxon>Philodinida</taxon>
        <taxon>Philodinidae</taxon>
        <taxon>Rotaria</taxon>
    </lineage>
</organism>
<keyword evidence="1" id="KW-0472">Membrane</keyword>
<feature type="transmembrane region" description="Helical" evidence="1">
    <location>
        <begin position="139"/>
        <end position="159"/>
    </location>
</feature>
<name>A0A816MXP4_9BILA</name>
<dbReference type="AlphaFoldDB" id="A0A816MXP4"/>
<accession>A0A816MXP4</accession>
<sequence length="165" mass="19045">MLFLGRNEQLGIKGIKDWTYSVFRLNTRSRERKELYYANPFASMCIVCYLVWELAYAYYVLAMQTYIRIDLFLKAGGQFVVCTTLVIIMWITNQIVDNMKKTITVVQVVDEEPIIDVITMSLIVESCEPYASLFTIKPSLPGIIITILSGIVPLIMPYVKQRLHF</sequence>
<feature type="transmembrane region" description="Helical" evidence="1">
    <location>
        <begin position="35"/>
        <end position="59"/>
    </location>
</feature>
<gene>
    <name evidence="2" type="ORF">MBJ925_LOCUS9370</name>
</gene>
<proteinExistence type="predicted"/>
<comment type="caution">
    <text evidence="2">The sequence shown here is derived from an EMBL/GenBank/DDBJ whole genome shotgun (WGS) entry which is preliminary data.</text>
</comment>
<evidence type="ECO:0000313" key="2">
    <source>
        <dbReference type="EMBL" id="CAF2023214.1"/>
    </source>
</evidence>
<evidence type="ECO:0000313" key="3">
    <source>
        <dbReference type="Proteomes" id="UP000663824"/>
    </source>
</evidence>
<keyword evidence="1" id="KW-0812">Transmembrane</keyword>
<feature type="transmembrane region" description="Helical" evidence="1">
    <location>
        <begin position="71"/>
        <end position="91"/>
    </location>
</feature>